<accession>A0A2T0T4P8</accession>
<keyword evidence="3" id="KW-1185">Reference proteome</keyword>
<evidence type="ECO:0000313" key="2">
    <source>
        <dbReference type="EMBL" id="PRY40611.1"/>
    </source>
</evidence>
<feature type="compositionally biased region" description="Low complexity" evidence="1">
    <location>
        <begin position="9"/>
        <end position="23"/>
    </location>
</feature>
<organism evidence="2 3">
    <name type="scientific">Umezawaea tangerina</name>
    <dbReference type="NCBI Taxonomy" id="84725"/>
    <lineage>
        <taxon>Bacteria</taxon>
        <taxon>Bacillati</taxon>
        <taxon>Actinomycetota</taxon>
        <taxon>Actinomycetes</taxon>
        <taxon>Pseudonocardiales</taxon>
        <taxon>Pseudonocardiaceae</taxon>
        <taxon>Umezawaea</taxon>
    </lineage>
</organism>
<dbReference type="AlphaFoldDB" id="A0A2T0T4P8"/>
<dbReference type="Proteomes" id="UP000239494">
    <property type="component" value="Unassembled WGS sequence"/>
</dbReference>
<sequence length="54" mass="5382">MRTGLGQPASSLGGSALRSASARTVVAPESDVATASVMVGSLAGHRRSQVTDKV</sequence>
<protein>
    <submittedName>
        <fullName evidence="2">Uncharacterized protein</fullName>
    </submittedName>
</protein>
<evidence type="ECO:0000313" key="3">
    <source>
        <dbReference type="Proteomes" id="UP000239494"/>
    </source>
</evidence>
<comment type="caution">
    <text evidence="2">The sequence shown here is derived from an EMBL/GenBank/DDBJ whole genome shotgun (WGS) entry which is preliminary data.</text>
</comment>
<proteinExistence type="predicted"/>
<feature type="region of interest" description="Disordered" evidence="1">
    <location>
        <begin position="1"/>
        <end position="25"/>
    </location>
</feature>
<name>A0A2T0T4P8_9PSEU</name>
<reference evidence="2 3" key="1">
    <citation type="submission" date="2018-03" db="EMBL/GenBank/DDBJ databases">
        <title>Genomic Encyclopedia of Archaeal and Bacterial Type Strains, Phase II (KMG-II): from individual species to whole genera.</title>
        <authorList>
            <person name="Goeker M."/>
        </authorList>
    </citation>
    <scope>NUCLEOTIDE SEQUENCE [LARGE SCALE GENOMIC DNA]</scope>
    <source>
        <strain evidence="2 3">DSM 44720</strain>
    </source>
</reference>
<dbReference type="EMBL" id="PVTF01000006">
    <property type="protein sequence ID" value="PRY40611.1"/>
    <property type="molecule type" value="Genomic_DNA"/>
</dbReference>
<gene>
    <name evidence="2" type="ORF">CLV43_106352</name>
</gene>
<evidence type="ECO:0000256" key="1">
    <source>
        <dbReference type="SAM" id="MobiDB-lite"/>
    </source>
</evidence>